<evidence type="ECO:0000256" key="3">
    <source>
        <dbReference type="ARBA" id="ARBA00022679"/>
    </source>
</evidence>
<dbReference type="Proteomes" id="UP000176609">
    <property type="component" value="Unassembled WGS sequence"/>
</dbReference>
<dbReference type="PANTHER" id="PTHR43179">
    <property type="entry name" value="RHAMNOSYLTRANSFERASE WBBL"/>
    <property type="match status" value="1"/>
</dbReference>
<evidence type="ECO:0000256" key="1">
    <source>
        <dbReference type="ARBA" id="ARBA00006739"/>
    </source>
</evidence>
<gene>
    <name evidence="4" type="ORF">A2960_00660</name>
</gene>
<name>A0A1F6APP2_9BACT</name>
<dbReference type="SUPFAM" id="SSF53448">
    <property type="entry name" value="Nucleotide-diphospho-sugar transferases"/>
    <property type="match status" value="1"/>
</dbReference>
<comment type="caution">
    <text evidence="4">The sequence shown here is derived from an EMBL/GenBank/DDBJ whole genome shotgun (WGS) entry which is preliminary data.</text>
</comment>
<dbReference type="InterPro" id="IPR029044">
    <property type="entry name" value="Nucleotide-diphossugar_trans"/>
</dbReference>
<protein>
    <recommendedName>
        <fullName evidence="6">Glycosyltransferase 2-like domain-containing protein</fullName>
    </recommendedName>
</protein>
<proteinExistence type="inferred from homology"/>
<keyword evidence="3" id="KW-0808">Transferase</keyword>
<dbReference type="PANTHER" id="PTHR43179:SF12">
    <property type="entry name" value="GALACTOFURANOSYLTRANSFERASE GLFT2"/>
    <property type="match status" value="1"/>
</dbReference>
<evidence type="ECO:0000256" key="2">
    <source>
        <dbReference type="ARBA" id="ARBA00022676"/>
    </source>
</evidence>
<keyword evidence="2" id="KW-0328">Glycosyltransferase</keyword>
<dbReference type="Pfam" id="PF13641">
    <property type="entry name" value="Glyco_tranf_2_3"/>
    <property type="match status" value="1"/>
</dbReference>
<dbReference type="CDD" id="cd04186">
    <property type="entry name" value="GT_2_like_c"/>
    <property type="match status" value="1"/>
</dbReference>
<dbReference type="Gene3D" id="3.90.550.10">
    <property type="entry name" value="Spore Coat Polysaccharide Biosynthesis Protein SpsA, Chain A"/>
    <property type="match status" value="1"/>
</dbReference>
<sequence>MDKTAIIVLHYKNMSDTYTCIKSISDNFKTGKKPYILVVANSSIKDDVANLKKKYRGLDFIENPKNQGFAEGNNLGLKKVYSLGFENYILLNNDTVVSSDLINQLVKYAKVDDNIGLISPKIYFEPNYEYHKSRYQKKDIGKVIWYAGGIIDWQNIHACHRGVDEVDSKQYDLISETDFATGCCMFIKRKVIEQVGFFDTKYFLYYEDVDYSMRVKLAGFKIVYLPRAYLWHKNASSSGKPGSSTHIYYQNRNRFYFGFQYASWRLKKSLFIDSLRLLIKGGNYSRAVIDYYSGHMGQQ</sequence>
<reference evidence="4 5" key="1">
    <citation type="journal article" date="2016" name="Nat. Commun.">
        <title>Thousands of microbial genomes shed light on interconnected biogeochemical processes in an aquifer system.</title>
        <authorList>
            <person name="Anantharaman K."/>
            <person name="Brown C.T."/>
            <person name="Hug L.A."/>
            <person name="Sharon I."/>
            <person name="Castelle C.J."/>
            <person name="Probst A.J."/>
            <person name="Thomas B.C."/>
            <person name="Singh A."/>
            <person name="Wilkins M.J."/>
            <person name="Karaoz U."/>
            <person name="Brodie E.L."/>
            <person name="Williams K.H."/>
            <person name="Hubbard S.S."/>
            <person name="Banfield J.F."/>
        </authorList>
    </citation>
    <scope>NUCLEOTIDE SEQUENCE [LARGE SCALE GENOMIC DNA]</scope>
</reference>
<dbReference type="EMBL" id="MFJR01000007">
    <property type="protein sequence ID" value="OGG26669.1"/>
    <property type="molecule type" value="Genomic_DNA"/>
</dbReference>
<organism evidence="4 5">
    <name type="scientific">Candidatus Gottesmanbacteria bacterium RIFCSPLOWO2_01_FULL_39_12b</name>
    <dbReference type="NCBI Taxonomy" id="1798388"/>
    <lineage>
        <taxon>Bacteria</taxon>
        <taxon>Candidatus Gottesmaniibacteriota</taxon>
    </lineage>
</organism>
<dbReference type="AlphaFoldDB" id="A0A1F6APP2"/>
<evidence type="ECO:0000313" key="5">
    <source>
        <dbReference type="Proteomes" id="UP000176609"/>
    </source>
</evidence>
<dbReference type="GO" id="GO:0016757">
    <property type="term" value="F:glycosyltransferase activity"/>
    <property type="evidence" value="ECO:0007669"/>
    <property type="project" value="UniProtKB-KW"/>
</dbReference>
<accession>A0A1F6APP2</accession>
<comment type="similarity">
    <text evidence="1">Belongs to the glycosyltransferase 2 family.</text>
</comment>
<evidence type="ECO:0000313" key="4">
    <source>
        <dbReference type="EMBL" id="OGG26669.1"/>
    </source>
</evidence>
<evidence type="ECO:0008006" key="6">
    <source>
        <dbReference type="Google" id="ProtNLM"/>
    </source>
</evidence>